<dbReference type="AlphaFoldDB" id="A0A6C0GDX8"/>
<organism evidence="1 2">
    <name type="scientific">Rhodocytophaga rosea</name>
    <dbReference type="NCBI Taxonomy" id="2704465"/>
    <lineage>
        <taxon>Bacteria</taxon>
        <taxon>Pseudomonadati</taxon>
        <taxon>Bacteroidota</taxon>
        <taxon>Cytophagia</taxon>
        <taxon>Cytophagales</taxon>
        <taxon>Rhodocytophagaceae</taxon>
        <taxon>Rhodocytophaga</taxon>
    </lineage>
</organism>
<name>A0A6C0GDX8_9BACT</name>
<dbReference type="RefSeq" id="WP_162442277.1">
    <property type="nucleotide sequence ID" value="NZ_CP048222.1"/>
</dbReference>
<dbReference type="Proteomes" id="UP000480178">
    <property type="component" value="Chromosome"/>
</dbReference>
<protein>
    <submittedName>
        <fullName evidence="1">Uncharacterized protein</fullName>
    </submittedName>
</protein>
<accession>A0A6C0GDX8</accession>
<sequence length="239" mass="27330">MRSKQILLVLFPVIFLLILLPFLISIDSTDLPSSIRRGDLAYSCNCGWISWDHALPWGVQTLIAELVHDSAVDVGAKQITYAQNMKIDFIGKTKLVAQISRTYVFSRAVSLQEREQMAFLIFRQTSESFEKMQASFPFSLNEGSQHSSFKGGDLTGNKIAFYRALKGYSKQQVEKLCKAVSTKASLKRLEEGYYGKQMDWQPKQEGLYPQLLNTIRTDIHFSKQKLSLTKESKNFYIEF</sequence>
<evidence type="ECO:0000313" key="2">
    <source>
        <dbReference type="Proteomes" id="UP000480178"/>
    </source>
</evidence>
<reference evidence="1 2" key="1">
    <citation type="submission" date="2020-01" db="EMBL/GenBank/DDBJ databases">
        <authorList>
            <person name="Kim M.K."/>
        </authorList>
    </citation>
    <scope>NUCLEOTIDE SEQUENCE [LARGE SCALE GENOMIC DNA]</scope>
    <source>
        <strain evidence="1 2">172606-1</strain>
    </source>
</reference>
<dbReference type="KEGG" id="rhoz:GXP67_05775"/>
<proteinExistence type="predicted"/>
<dbReference type="EMBL" id="CP048222">
    <property type="protein sequence ID" value="QHT66209.1"/>
    <property type="molecule type" value="Genomic_DNA"/>
</dbReference>
<keyword evidence="2" id="KW-1185">Reference proteome</keyword>
<evidence type="ECO:0000313" key="1">
    <source>
        <dbReference type="EMBL" id="QHT66209.1"/>
    </source>
</evidence>
<gene>
    <name evidence="1" type="ORF">GXP67_05775</name>
</gene>